<sequence length="170" mass="19119">IRTAPELRLARSTPISAVRGWRGLLRARWRPPTRVDPGGGGLGPNPPRSQVPFKSTLTHAGVVDAARTRLERISDTEREETKSRNSVTFWARSVETKATFYRNRWSSVPAQQSPSLERAYRPRSRNAHFFRCSVRDARGSAAAQNWATLPTLCKCTACQIWWLGMACGLR</sequence>
<name>A0A8J2SLI7_9STRA</name>
<protein>
    <submittedName>
        <fullName evidence="1">Uncharacterized protein</fullName>
    </submittedName>
</protein>
<keyword evidence="2" id="KW-1185">Reference proteome</keyword>
<evidence type="ECO:0000313" key="2">
    <source>
        <dbReference type="Proteomes" id="UP000789595"/>
    </source>
</evidence>
<gene>
    <name evidence="1" type="ORF">PECAL_3P26760</name>
</gene>
<comment type="caution">
    <text evidence="1">The sequence shown here is derived from an EMBL/GenBank/DDBJ whole genome shotgun (WGS) entry which is preliminary data.</text>
</comment>
<organism evidence="1 2">
    <name type="scientific">Pelagomonas calceolata</name>
    <dbReference type="NCBI Taxonomy" id="35677"/>
    <lineage>
        <taxon>Eukaryota</taxon>
        <taxon>Sar</taxon>
        <taxon>Stramenopiles</taxon>
        <taxon>Ochrophyta</taxon>
        <taxon>Pelagophyceae</taxon>
        <taxon>Pelagomonadales</taxon>
        <taxon>Pelagomonadaceae</taxon>
        <taxon>Pelagomonas</taxon>
    </lineage>
</organism>
<dbReference type="EMBL" id="CAKKNE010000003">
    <property type="protein sequence ID" value="CAH0372663.1"/>
    <property type="molecule type" value="Genomic_DNA"/>
</dbReference>
<proteinExistence type="predicted"/>
<feature type="non-terminal residue" evidence="1">
    <location>
        <position position="170"/>
    </location>
</feature>
<accession>A0A8J2SLI7</accession>
<reference evidence="1" key="1">
    <citation type="submission" date="2021-11" db="EMBL/GenBank/DDBJ databases">
        <authorList>
            <consortium name="Genoscope - CEA"/>
            <person name="William W."/>
        </authorList>
    </citation>
    <scope>NUCLEOTIDE SEQUENCE</scope>
</reference>
<evidence type="ECO:0000313" key="1">
    <source>
        <dbReference type="EMBL" id="CAH0372663.1"/>
    </source>
</evidence>
<dbReference type="Proteomes" id="UP000789595">
    <property type="component" value="Unassembled WGS sequence"/>
</dbReference>
<dbReference type="AlphaFoldDB" id="A0A8J2SLI7"/>